<keyword evidence="2" id="KW-1185">Reference proteome</keyword>
<organism evidence="1 2">
    <name type="scientific">Pangasius djambal</name>
    <dbReference type="NCBI Taxonomy" id="1691987"/>
    <lineage>
        <taxon>Eukaryota</taxon>
        <taxon>Metazoa</taxon>
        <taxon>Chordata</taxon>
        <taxon>Craniata</taxon>
        <taxon>Vertebrata</taxon>
        <taxon>Euteleostomi</taxon>
        <taxon>Actinopterygii</taxon>
        <taxon>Neopterygii</taxon>
        <taxon>Teleostei</taxon>
        <taxon>Ostariophysi</taxon>
        <taxon>Siluriformes</taxon>
        <taxon>Pangasiidae</taxon>
        <taxon>Pangasius</taxon>
    </lineage>
</organism>
<sequence length="683" mass="74951">MCEKNKRVRRWLETVFGAEGVPDFEVSTRTIELLDQLAQVSELRCEEVSLLTDDYRHKAAEYSSDATHLQEVLLQGVGLQPGSVTKSTSDLLSVLEGTSEVLKVRDTSMGSFVPAINKLTNDLAEAEKTDRKLGQELAAVRKKMAATMILRKKLQEDLKKITQVQQVEAATAEERLLNMDFMKNKSRDLTYRNKIAQDKLASRQMKDSLTHQAIVQLAEKITALKQEIAPLVKKLEPYNDLSPSPALARVAIEEVKRELEALDAELEQKVDLMNTLSSSRLFIDGTIASLKLVLQEDYTPELQFNTGLQHSKRLAAAALETPPIWPHPLKMAEGQKATELPECPTECGATADNQDLSLKPEALSSSSPTCEEPISMQSPSRPLPPGLLSMPCLLKELRRDSSPEGLPPEKGPATSVIQICLQEDSDSSAYLRSPSSSGHLGDSDTLSSAEEEDVELADAKPAPSSHSDPAPRKSSRRSRSESDASAGVAMAAKKNRCQERQANGGRTRERGKRSQRHKERMRLLRQKREAVAKRKSRPLEDSSTSDSDATAHSSSSSSTASSDNEGGTVSLHPPVGPEVIGHYDVSDTHSEQEQQLHTLSGPVEVAPPQVSLPLSDSEVEIVGVQENTSAVSRFPRGGVIQSLSAWKQTAMPHWTAVSTQPDWAPPPEVVDLTLDEDRHRYLL</sequence>
<accession>A0ACC5YZ16</accession>
<dbReference type="Proteomes" id="UP000830395">
    <property type="component" value="Chromosome 15"/>
</dbReference>
<comment type="caution">
    <text evidence="1">The sequence shown here is derived from an EMBL/GenBank/DDBJ whole genome shotgun (WGS) entry which is preliminary data.</text>
</comment>
<proteinExistence type="predicted"/>
<evidence type="ECO:0000313" key="2">
    <source>
        <dbReference type="Proteomes" id="UP000830395"/>
    </source>
</evidence>
<dbReference type="EMBL" id="CM040989">
    <property type="protein sequence ID" value="MCJ8741058.1"/>
    <property type="molecule type" value="Genomic_DNA"/>
</dbReference>
<gene>
    <name evidence="1" type="ORF">PDJAM_G00066320</name>
</gene>
<name>A0ACC5YZ16_9TELE</name>
<protein>
    <submittedName>
        <fullName evidence="1">Uncharacterized protein</fullName>
    </submittedName>
</protein>
<reference evidence="1" key="1">
    <citation type="submission" date="2020-02" db="EMBL/GenBank/DDBJ databases">
        <title>Genome sequencing of the panga catfish, Pangasius djambal.</title>
        <authorList>
            <person name="Wen M."/>
            <person name="Zahm M."/>
            <person name="Roques C."/>
            <person name="Cabau C."/>
            <person name="Klopp C."/>
            <person name="Donnadieu C."/>
            <person name="Jouanno E."/>
            <person name="Avarre J.-C."/>
            <person name="Campet M."/>
            <person name="Ha T."/>
            <person name="Dugue R."/>
            <person name="Lampietro C."/>
            <person name="Louis A."/>
            <person name="Herpin A."/>
            <person name="Echchiki A."/>
            <person name="Berthelot C."/>
            <person name="Parey E."/>
            <person name="Roest-Crollius H."/>
            <person name="Braasch I."/>
            <person name="Postlethwait J.H."/>
            <person name="Bobe J."/>
            <person name="Montfort J."/>
            <person name="Bouchez O."/>
            <person name="Begum T."/>
            <person name="Schartl M."/>
            <person name="Gustiano R."/>
            <person name="Guiguen Y."/>
        </authorList>
    </citation>
    <scope>NUCLEOTIDE SEQUENCE</scope>
    <source>
        <strain evidence="1">Pdj_M5554</strain>
    </source>
</reference>
<evidence type="ECO:0000313" key="1">
    <source>
        <dbReference type="EMBL" id="MCJ8741058.1"/>
    </source>
</evidence>